<gene>
    <name evidence="2" type="ORF">A9309_03045</name>
</gene>
<dbReference type="InterPro" id="IPR019262">
    <property type="entry name" value="DUF2272"/>
</dbReference>
<dbReference type="Proteomes" id="UP000092607">
    <property type="component" value="Unassembled WGS sequence"/>
</dbReference>
<dbReference type="Pfam" id="PF10030">
    <property type="entry name" value="DUF2272"/>
    <property type="match status" value="1"/>
</dbReference>
<protein>
    <recommendedName>
        <fullName evidence="1">DUF2272 domain-containing protein</fullName>
    </recommendedName>
</protein>
<organism evidence="2 3">
    <name type="scientific">Moraxella lacunata</name>
    <dbReference type="NCBI Taxonomy" id="477"/>
    <lineage>
        <taxon>Bacteria</taxon>
        <taxon>Pseudomonadati</taxon>
        <taxon>Pseudomonadota</taxon>
        <taxon>Gammaproteobacteria</taxon>
        <taxon>Moraxellales</taxon>
        <taxon>Moraxellaceae</taxon>
        <taxon>Moraxella</taxon>
    </lineage>
</organism>
<evidence type="ECO:0000259" key="1">
    <source>
        <dbReference type="Pfam" id="PF10030"/>
    </source>
</evidence>
<reference evidence="2 3" key="1">
    <citation type="submission" date="2016-06" db="EMBL/GenBank/DDBJ databases">
        <title>Draft genome of Moraxella lacunata CCUG 57757A.</title>
        <authorList>
            <person name="Salva-Serra F."/>
            <person name="Engstrom-Jakobsson H."/>
            <person name="Thorell K."/>
            <person name="Gonzales-Siles L."/>
            <person name="Karlsson R."/>
            <person name="Boulund F."/>
            <person name="Engstrand L."/>
            <person name="Kristiansson E."/>
            <person name="Moore E."/>
        </authorList>
    </citation>
    <scope>NUCLEOTIDE SEQUENCE [LARGE SCALE GENOMIC DNA]</scope>
    <source>
        <strain evidence="2 3">CCUG 57757A</strain>
    </source>
</reference>
<evidence type="ECO:0000313" key="2">
    <source>
        <dbReference type="EMBL" id="OBX65053.1"/>
    </source>
</evidence>
<comment type="caution">
    <text evidence="2">The sequence shown here is derived from an EMBL/GenBank/DDBJ whole genome shotgun (WGS) entry which is preliminary data.</text>
</comment>
<dbReference type="EMBL" id="LZMS01000037">
    <property type="protein sequence ID" value="OBX65053.1"/>
    <property type="molecule type" value="Genomic_DNA"/>
</dbReference>
<accession>A0A1B8Q5M7</accession>
<sequence length="82" mass="9157">MAEGGRGLPAHCDIVVKTDKENQEMWLIGGNVLHTVMLRKMPMDNDGKVILPAPSETECNPNHETACNFNRQNWVVALVLQE</sequence>
<feature type="domain" description="DUF2272" evidence="1">
    <location>
        <begin position="6"/>
        <end position="78"/>
    </location>
</feature>
<evidence type="ECO:0000313" key="3">
    <source>
        <dbReference type="Proteomes" id="UP000092607"/>
    </source>
</evidence>
<proteinExistence type="predicted"/>
<name>A0A1B8Q5M7_MORLA</name>
<dbReference type="AlphaFoldDB" id="A0A1B8Q5M7"/>